<proteinExistence type="predicted"/>
<sequence length="91" mass="10433">MCGFIKGGTSYEALSTYTFTPIAFEAGTNPVRLASESWPHAFTKLQQKRPPAQGNFWLQARHHNLHGERENVQKMTRRGRSPRKHNQPQQS</sequence>
<reference evidence="2" key="1">
    <citation type="submission" date="2021-03" db="EMBL/GenBank/DDBJ databases">
        <title>Draft genome sequence of rust myrtle Austropuccinia psidii MF-1, a brazilian biotype.</title>
        <authorList>
            <person name="Quecine M.C."/>
            <person name="Pachon D.M.R."/>
            <person name="Bonatelli M.L."/>
            <person name="Correr F.H."/>
            <person name="Franceschini L.M."/>
            <person name="Leite T.F."/>
            <person name="Margarido G.R.A."/>
            <person name="Almeida C.A."/>
            <person name="Ferrarezi J.A."/>
            <person name="Labate C.A."/>
        </authorList>
    </citation>
    <scope>NUCLEOTIDE SEQUENCE</scope>
    <source>
        <strain evidence="2">MF-1</strain>
    </source>
</reference>
<dbReference type="Proteomes" id="UP000765509">
    <property type="component" value="Unassembled WGS sequence"/>
</dbReference>
<gene>
    <name evidence="2" type="ORF">O181_025521</name>
</gene>
<dbReference type="EMBL" id="AVOT02008336">
    <property type="protein sequence ID" value="MBW0485806.1"/>
    <property type="molecule type" value="Genomic_DNA"/>
</dbReference>
<evidence type="ECO:0000313" key="2">
    <source>
        <dbReference type="EMBL" id="MBW0485806.1"/>
    </source>
</evidence>
<accession>A0A9Q3CIP9</accession>
<name>A0A9Q3CIP9_9BASI</name>
<feature type="region of interest" description="Disordered" evidence="1">
    <location>
        <begin position="61"/>
        <end position="91"/>
    </location>
</feature>
<feature type="compositionally biased region" description="Basic residues" evidence="1">
    <location>
        <begin position="75"/>
        <end position="91"/>
    </location>
</feature>
<evidence type="ECO:0000313" key="3">
    <source>
        <dbReference type="Proteomes" id="UP000765509"/>
    </source>
</evidence>
<protein>
    <submittedName>
        <fullName evidence="2">Uncharacterized protein</fullName>
    </submittedName>
</protein>
<organism evidence="2 3">
    <name type="scientific">Austropuccinia psidii MF-1</name>
    <dbReference type="NCBI Taxonomy" id="1389203"/>
    <lineage>
        <taxon>Eukaryota</taxon>
        <taxon>Fungi</taxon>
        <taxon>Dikarya</taxon>
        <taxon>Basidiomycota</taxon>
        <taxon>Pucciniomycotina</taxon>
        <taxon>Pucciniomycetes</taxon>
        <taxon>Pucciniales</taxon>
        <taxon>Sphaerophragmiaceae</taxon>
        <taxon>Austropuccinia</taxon>
    </lineage>
</organism>
<comment type="caution">
    <text evidence="2">The sequence shown here is derived from an EMBL/GenBank/DDBJ whole genome shotgun (WGS) entry which is preliminary data.</text>
</comment>
<keyword evidence="3" id="KW-1185">Reference proteome</keyword>
<evidence type="ECO:0000256" key="1">
    <source>
        <dbReference type="SAM" id="MobiDB-lite"/>
    </source>
</evidence>
<dbReference type="AlphaFoldDB" id="A0A9Q3CIP9"/>